<dbReference type="STRING" id="1447782.SAMN05444417_0728"/>
<keyword evidence="4" id="KW-1185">Reference proteome</keyword>
<proteinExistence type="predicted"/>
<accession>A0A1M6B180</accession>
<feature type="compositionally biased region" description="Acidic residues" evidence="1">
    <location>
        <begin position="58"/>
        <end position="69"/>
    </location>
</feature>
<keyword evidence="2" id="KW-1133">Transmembrane helix</keyword>
<dbReference type="OrthoDB" id="7728210at2"/>
<dbReference type="AlphaFoldDB" id="A0A1M6B180"/>
<gene>
    <name evidence="3" type="ORF">SAMN05444417_0728</name>
</gene>
<keyword evidence="2" id="KW-0812">Transmembrane</keyword>
<organism evidence="3 4">
    <name type="scientific">Wenxinia saemankumensis</name>
    <dbReference type="NCBI Taxonomy" id="1447782"/>
    <lineage>
        <taxon>Bacteria</taxon>
        <taxon>Pseudomonadati</taxon>
        <taxon>Pseudomonadota</taxon>
        <taxon>Alphaproteobacteria</taxon>
        <taxon>Rhodobacterales</taxon>
        <taxon>Roseobacteraceae</taxon>
        <taxon>Wenxinia</taxon>
    </lineage>
</organism>
<sequence>MEARWIAIIILTPFTLAFIYAAIHEIMRYRSEGRATYGLVYDEETGTTHVTGIAEDEEAYDISDFDPSEYNDPLGGEKPDEKA</sequence>
<evidence type="ECO:0000313" key="3">
    <source>
        <dbReference type="EMBL" id="SHI42489.1"/>
    </source>
</evidence>
<keyword evidence="2" id="KW-0472">Membrane</keyword>
<feature type="transmembrane region" description="Helical" evidence="2">
    <location>
        <begin position="6"/>
        <end position="23"/>
    </location>
</feature>
<evidence type="ECO:0000256" key="2">
    <source>
        <dbReference type="SAM" id="Phobius"/>
    </source>
</evidence>
<dbReference type="Proteomes" id="UP000184292">
    <property type="component" value="Unassembled WGS sequence"/>
</dbReference>
<evidence type="ECO:0000313" key="4">
    <source>
        <dbReference type="Proteomes" id="UP000184292"/>
    </source>
</evidence>
<protein>
    <submittedName>
        <fullName evidence="3">Uncharacterized protein</fullName>
    </submittedName>
</protein>
<dbReference type="RefSeq" id="WP_073326418.1">
    <property type="nucleotide sequence ID" value="NZ_FQYO01000001.1"/>
</dbReference>
<evidence type="ECO:0000256" key="1">
    <source>
        <dbReference type="SAM" id="MobiDB-lite"/>
    </source>
</evidence>
<dbReference type="EMBL" id="FQYO01000001">
    <property type="protein sequence ID" value="SHI42489.1"/>
    <property type="molecule type" value="Genomic_DNA"/>
</dbReference>
<reference evidence="3 4" key="1">
    <citation type="submission" date="2016-11" db="EMBL/GenBank/DDBJ databases">
        <authorList>
            <person name="Jaros S."/>
            <person name="Januszkiewicz K."/>
            <person name="Wedrychowicz H."/>
        </authorList>
    </citation>
    <scope>NUCLEOTIDE SEQUENCE [LARGE SCALE GENOMIC DNA]</scope>
    <source>
        <strain evidence="3 4">DSM 100565</strain>
    </source>
</reference>
<name>A0A1M6B180_9RHOB</name>
<feature type="region of interest" description="Disordered" evidence="1">
    <location>
        <begin position="58"/>
        <end position="83"/>
    </location>
</feature>